<comment type="caution">
    <text evidence="12">The sequence shown here is derived from an EMBL/GenBank/DDBJ whole genome shotgun (WGS) entry which is preliminary data.</text>
</comment>
<keyword evidence="13" id="KW-1185">Reference proteome</keyword>
<feature type="transmembrane region" description="Helical" evidence="11">
    <location>
        <begin position="46"/>
        <end position="67"/>
    </location>
</feature>
<dbReference type="AlphaFoldDB" id="A0A9J6F0I9"/>
<dbReference type="EMBL" id="JABSTU010000001">
    <property type="protein sequence ID" value="KAH8039949.1"/>
    <property type="molecule type" value="Genomic_DNA"/>
</dbReference>
<feature type="transmembrane region" description="Helical" evidence="11">
    <location>
        <begin position="106"/>
        <end position="132"/>
    </location>
</feature>
<feature type="region of interest" description="Disordered" evidence="10">
    <location>
        <begin position="240"/>
        <end position="263"/>
    </location>
</feature>
<proteinExistence type="predicted"/>
<evidence type="ECO:0000313" key="12">
    <source>
        <dbReference type="EMBL" id="KAH8039949.1"/>
    </source>
</evidence>
<feature type="region of interest" description="Disordered" evidence="10">
    <location>
        <begin position="331"/>
        <end position="351"/>
    </location>
</feature>
<dbReference type="GO" id="GO:0034702">
    <property type="term" value="C:monoatomic ion channel complex"/>
    <property type="evidence" value="ECO:0007669"/>
    <property type="project" value="UniProtKB-KW"/>
</dbReference>
<evidence type="ECO:0000256" key="10">
    <source>
        <dbReference type="SAM" id="MobiDB-lite"/>
    </source>
</evidence>
<evidence type="ECO:0000256" key="7">
    <source>
        <dbReference type="ARBA" id="ARBA00023065"/>
    </source>
</evidence>
<keyword evidence="5" id="KW-0851">Voltage-gated channel</keyword>
<feature type="compositionally biased region" description="Low complexity" evidence="10">
    <location>
        <begin position="253"/>
        <end position="262"/>
    </location>
</feature>
<keyword evidence="6 11" id="KW-1133">Transmembrane helix</keyword>
<reference evidence="12" key="1">
    <citation type="journal article" date="2020" name="Cell">
        <title>Large-Scale Comparative Analyses of Tick Genomes Elucidate Their Genetic Diversity and Vector Capacities.</title>
        <authorList>
            <consortium name="Tick Genome and Microbiome Consortium (TIGMIC)"/>
            <person name="Jia N."/>
            <person name="Wang J."/>
            <person name="Shi W."/>
            <person name="Du L."/>
            <person name="Sun Y."/>
            <person name="Zhan W."/>
            <person name="Jiang J.F."/>
            <person name="Wang Q."/>
            <person name="Zhang B."/>
            <person name="Ji P."/>
            <person name="Bell-Sakyi L."/>
            <person name="Cui X.M."/>
            <person name="Yuan T.T."/>
            <person name="Jiang B.G."/>
            <person name="Yang W.F."/>
            <person name="Lam T.T."/>
            <person name="Chang Q.C."/>
            <person name="Ding S.J."/>
            <person name="Wang X.J."/>
            <person name="Zhu J.G."/>
            <person name="Ruan X.D."/>
            <person name="Zhao L."/>
            <person name="Wei J.T."/>
            <person name="Ye R.Z."/>
            <person name="Que T.C."/>
            <person name="Du C.H."/>
            <person name="Zhou Y.H."/>
            <person name="Cheng J.X."/>
            <person name="Dai P.F."/>
            <person name="Guo W.B."/>
            <person name="Han X.H."/>
            <person name="Huang E.J."/>
            <person name="Li L.F."/>
            <person name="Wei W."/>
            <person name="Gao Y.C."/>
            <person name="Liu J.Z."/>
            <person name="Shao H.Z."/>
            <person name="Wang X."/>
            <person name="Wang C.C."/>
            <person name="Yang T.C."/>
            <person name="Huo Q.B."/>
            <person name="Li W."/>
            <person name="Chen H.Y."/>
            <person name="Chen S.E."/>
            <person name="Zhou L.G."/>
            <person name="Ni X.B."/>
            <person name="Tian J.H."/>
            <person name="Sheng Y."/>
            <person name="Liu T."/>
            <person name="Pan Y.S."/>
            <person name="Xia L.Y."/>
            <person name="Li J."/>
            <person name="Zhao F."/>
            <person name="Cao W.C."/>
        </authorList>
    </citation>
    <scope>NUCLEOTIDE SEQUENCE</scope>
    <source>
        <strain evidence="12">Rmic-2018</strain>
    </source>
</reference>
<sequence>MRYYNTKEELMRNSDPLVWDFEASSSPSENTQRTCERVWTALNSRLCNAFIIVLSVATGLAILLKLLTDVQFAQDAEIQLMLQNCSLNLSTGGSHSAYLTVAKLEAFVALLSSLTLAVLSLFLAEVLLRAVAGKARFFMQGPEVLDAVVVVVAFGLNVASRVSPDKGRQAGALVILLRVWRIHRVLDSLVDVERTRLNYVLSEQERERTLAQNKGELLILRVEDLEHEVAYLKEKLKKTEKEQGRRQRRQQRDSGSSSSSSGVCCRHPVTIGVETCPVIRACKETQTDAPVQLCEVAVGHHIKQAGLEAFASSLSWGLLWDALSVRHNRPPERLTLREPPKAPPELPKQPIRACSNQSVSLAEGSPAAVAHRRASHTVLFSSLDRFSESEHTESPESGYGSGCRSATSLGSSAMSRPLSSRSASVFLFPDADGQPTLEMSTLDEVLEAEPQVPVHLENLNDLFSEIAHVRVEEWRPPAAAPVTIEHMMLKSANG</sequence>
<evidence type="ECO:0000256" key="3">
    <source>
        <dbReference type="ARBA" id="ARBA00022475"/>
    </source>
</evidence>
<dbReference type="Gene3D" id="1.20.120.350">
    <property type="entry name" value="Voltage-gated potassium channels. Chain C"/>
    <property type="match status" value="1"/>
</dbReference>
<evidence type="ECO:0008006" key="14">
    <source>
        <dbReference type="Google" id="ProtNLM"/>
    </source>
</evidence>
<keyword evidence="3" id="KW-1003">Cell membrane</keyword>
<comment type="subcellular location">
    <subcellularLocation>
        <location evidence="1">Cell membrane</location>
        <topology evidence="1">Multi-pass membrane protein</topology>
    </subcellularLocation>
</comment>
<dbReference type="GO" id="GO:0005886">
    <property type="term" value="C:plasma membrane"/>
    <property type="evidence" value="ECO:0007669"/>
    <property type="project" value="UniProtKB-SubCell"/>
</dbReference>
<evidence type="ECO:0000256" key="11">
    <source>
        <dbReference type="SAM" id="Phobius"/>
    </source>
</evidence>
<evidence type="ECO:0000256" key="6">
    <source>
        <dbReference type="ARBA" id="ARBA00022989"/>
    </source>
</evidence>
<dbReference type="InterPro" id="IPR027359">
    <property type="entry name" value="Volt_channel_dom_sf"/>
</dbReference>
<reference evidence="12" key="2">
    <citation type="submission" date="2021-09" db="EMBL/GenBank/DDBJ databases">
        <authorList>
            <person name="Jia N."/>
            <person name="Wang J."/>
            <person name="Shi W."/>
            <person name="Du L."/>
            <person name="Sun Y."/>
            <person name="Zhan W."/>
            <person name="Jiang J."/>
            <person name="Wang Q."/>
            <person name="Zhang B."/>
            <person name="Ji P."/>
            <person name="Sakyi L.B."/>
            <person name="Cui X."/>
            <person name="Yuan T."/>
            <person name="Jiang B."/>
            <person name="Yang W."/>
            <person name="Lam T.T.-Y."/>
            <person name="Chang Q."/>
            <person name="Ding S."/>
            <person name="Wang X."/>
            <person name="Zhu J."/>
            <person name="Ruan X."/>
            <person name="Zhao L."/>
            <person name="Wei J."/>
            <person name="Que T."/>
            <person name="Du C."/>
            <person name="Cheng J."/>
            <person name="Dai P."/>
            <person name="Han X."/>
            <person name="Huang E."/>
            <person name="Gao Y."/>
            <person name="Liu J."/>
            <person name="Shao H."/>
            <person name="Ye R."/>
            <person name="Li L."/>
            <person name="Wei W."/>
            <person name="Wang X."/>
            <person name="Wang C."/>
            <person name="Huo Q."/>
            <person name="Li W."/>
            <person name="Guo W."/>
            <person name="Chen H."/>
            <person name="Chen S."/>
            <person name="Zhou L."/>
            <person name="Zhou L."/>
            <person name="Ni X."/>
            <person name="Tian J."/>
            <person name="Zhou Y."/>
            <person name="Sheng Y."/>
            <person name="Liu T."/>
            <person name="Pan Y."/>
            <person name="Xia L."/>
            <person name="Li J."/>
            <person name="Zhao F."/>
            <person name="Cao W."/>
        </authorList>
    </citation>
    <scope>NUCLEOTIDE SEQUENCE</scope>
    <source>
        <strain evidence="12">Rmic-2018</strain>
        <tissue evidence="12">Larvae</tissue>
    </source>
</reference>
<organism evidence="12 13">
    <name type="scientific">Rhipicephalus microplus</name>
    <name type="common">Cattle tick</name>
    <name type="synonym">Boophilus microplus</name>
    <dbReference type="NCBI Taxonomy" id="6941"/>
    <lineage>
        <taxon>Eukaryota</taxon>
        <taxon>Metazoa</taxon>
        <taxon>Ecdysozoa</taxon>
        <taxon>Arthropoda</taxon>
        <taxon>Chelicerata</taxon>
        <taxon>Arachnida</taxon>
        <taxon>Acari</taxon>
        <taxon>Parasitiformes</taxon>
        <taxon>Ixodida</taxon>
        <taxon>Ixodoidea</taxon>
        <taxon>Ixodidae</taxon>
        <taxon>Rhipicephalinae</taxon>
        <taxon>Rhipicephalus</taxon>
        <taxon>Boophilus</taxon>
    </lineage>
</organism>
<keyword evidence="8 11" id="KW-0472">Membrane</keyword>
<evidence type="ECO:0000256" key="1">
    <source>
        <dbReference type="ARBA" id="ARBA00004651"/>
    </source>
</evidence>
<dbReference type="VEuPathDB" id="VectorBase:LOC119163880"/>
<evidence type="ECO:0000256" key="9">
    <source>
        <dbReference type="ARBA" id="ARBA00023303"/>
    </source>
</evidence>
<name>A0A9J6F0I9_RHIMP</name>
<feature type="compositionally biased region" description="Basic and acidic residues" evidence="10">
    <location>
        <begin position="331"/>
        <end position="340"/>
    </location>
</feature>
<gene>
    <name evidence="12" type="ORF">HPB51_009205</name>
</gene>
<dbReference type="GO" id="GO:0030171">
    <property type="term" value="F:voltage-gated proton channel activity"/>
    <property type="evidence" value="ECO:0007669"/>
    <property type="project" value="InterPro"/>
</dbReference>
<accession>A0A9J6F0I9</accession>
<dbReference type="InterPro" id="IPR031846">
    <property type="entry name" value="Hvcn1"/>
</dbReference>
<evidence type="ECO:0000256" key="4">
    <source>
        <dbReference type="ARBA" id="ARBA00022692"/>
    </source>
</evidence>
<evidence type="ECO:0000256" key="2">
    <source>
        <dbReference type="ARBA" id="ARBA00022448"/>
    </source>
</evidence>
<keyword evidence="4 11" id="KW-0812">Transmembrane</keyword>
<dbReference type="PANTHER" id="PTHR46480:SF1">
    <property type="entry name" value="VOLTAGE-GATED HYDROGEN CHANNEL 1"/>
    <property type="match status" value="1"/>
</dbReference>
<keyword evidence="2" id="KW-0813">Transport</keyword>
<keyword evidence="9" id="KW-0407">Ion channel</keyword>
<evidence type="ECO:0000256" key="8">
    <source>
        <dbReference type="ARBA" id="ARBA00023136"/>
    </source>
</evidence>
<keyword evidence="7" id="KW-0406">Ion transport</keyword>
<evidence type="ECO:0000313" key="13">
    <source>
        <dbReference type="Proteomes" id="UP000821866"/>
    </source>
</evidence>
<evidence type="ECO:0000256" key="5">
    <source>
        <dbReference type="ARBA" id="ARBA00022882"/>
    </source>
</evidence>
<feature type="region of interest" description="Disordered" evidence="10">
    <location>
        <begin position="386"/>
        <end position="415"/>
    </location>
</feature>
<dbReference type="Proteomes" id="UP000821866">
    <property type="component" value="Chromosome 1"/>
</dbReference>
<dbReference type="PANTHER" id="PTHR46480">
    <property type="entry name" value="F20B24.22"/>
    <property type="match status" value="1"/>
</dbReference>
<protein>
    <recommendedName>
        <fullName evidence="14">Voltage-gated hydrogen channel 1</fullName>
    </recommendedName>
</protein>